<keyword evidence="4" id="KW-1185">Reference proteome</keyword>
<gene>
    <name evidence="3" type="ORF">BJ975_001867</name>
    <name evidence="2" type="ORF">IDH50_18840</name>
</gene>
<reference evidence="2" key="2">
    <citation type="submission" date="2020-09" db="EMBL/GenBank/DDBJ databases">
        <title>Novel species in genus Aeromicrobium.</title>
        <authorList>
            <person name="Zhang G."/>
        </authorList>
    </citation>
    <scope>NUCLEOTIDE SEQUENCE</scope>
    <source>
        <strain evidence="2">SSW1-57</strain>
    </source>
</reference>
<dbReference type="RefSeq" id="WP_179425256.1">
    <property type="nucleotide sequence ID" value="NZ_BAAAMP010000020.1"/>
</dbReference>
<comment type="caution">
    <text evidence="2">The sequence shown here is derived from an EMBL/GenBank/DDBJ whole genome shotgun (WGS) entry which is preliminary data.</text>
</comment>
<sequence length="406" mass="43758">MNTPAETHEVGIVAFRADGSTIDARDLLDYLDSVRIAGGVIDGARLGQPEVHTVRLALDADELVLRSDDLPPSLPWQGLVRSLVHRFDTVALVDDGVVDRDGRHHTGGDLPEELDELMDTVWEAETHSLPLTLVHVVRTDPDLGGEAQSIANRGNATVEVAEVDGFTLIHDTLSTDPGVVVDVTLRSQLPAVSFSREGDGRGAIIRVRHGGRTVVCHVDRGVPPELTTGLHDPETRALLRGEVTLWFPSRRRRFDDALVARLKAAGTGEKSFAADVADAVGVPLSAALWLEEDAPPPAVTVVGPLSKREMLARGLRGAAGDLRTELSREEITKGPLGGLRRFLIEHPGACFVYGLTELALAVVFLTVAADWGLWAPIRWVVAIYFAVDGLFSLGVAAVTWRGRVRA</sequence>
<evidence type="ECO:0000313" key="5">
    <source>
        <dbReference type="Proteomes" id="UP000659061"/>
    </source>
</evidence>
<evidence type="ECO:0000313" key="2">
    <source>
        <dbReference type="EMBL" id="MBD1272310.1"/>
    </source>
</evidence>
<protein>
    <submittedName>
        <fullName evidence="2">Uncharacterized protein</fullName>
    </submittedName>
</protein>
<dbReference type="Proteomes" id="UP000659061">
    <property type="component" value="Unassembled WGS sequence"/>
</dbReference>
<keyword evidence="1" id="KW-0812">Transmembrane</keyword>
<proteinExistence type="predicted"/>
<dbReference type="AlphaFoldDB" id="A0A8I0FX22"/>
<accession>A0A8I0FX22</accession>
<dbReference type="EMBL" id="JACWMT010000004">
    <property type="protein sequence ID" value="MBD1272310.1"/>
    <property type="molecule type" value="Genomic_DNA"/>
</dbReference>
<evidence type="ECO:0000313" key="4">
    <source>
        <dbReference type="Proteomes" id="UP000587211"/>
    </source>
</evidence>
<keyword evidence="1" id="KW-0472">Membrane</keyword>
<keyword evidence="1" id="KW-1133">Transmembrane helix</keyword>
<reference evidence="3 4" key="1">
    <citation type="submission" date="2020-07" db="EMBL/GenBank/DDBJ databases">
        <title>Sequencing the genomes of 1000 actinobacteria strains.</title>
        <authorList>
            <person name="Klenk H.-P."/>
        </authorList>
    </citation>
    <scope>NUCLEOTIDE SEQUENCE [LARGE SCALE GENOMIC DNA]</scope>
    <source>
        <strain evidence="3 4">DSM 19087</strain>
    </source>
</reference>
<name>A0A8I0FX22_9ACTN</name>
<feature type="transmembrane region" description="Helical" evidence="1">
    <location>
        <begin position="350"/>
        <end position="373"/>
    </location>
</feature>
<dbReference type="Proteomes" id="UP000587211">
    <property type="component" value="Unassembled WGS sequence"/>
</dbReference>
<evidence type="ECO:0000313" key="3">
    <source>
        <dbReference type="EMBL" id="NYI38492.1"/>
    </source>
</evidence>
<organism evidence="2 5">
    <name type="scientific">Aeromicrobium tamlense</name>
    <dbReference type="NCBI Taxonomy" id="375541"/>
    <lineage>
        <taxon>Bacteria</taxon>
        <taxon>Bacillati</taxon>
        <taxon>Actinomycetota</taxon>
        <taxon>Actinomycetes</taxon>
        <taxon>Propionibacteriales</taxon>
        <taxon>Nocardioidaceae</taxon>
        <taxon>Aeromicrobium</taxon>
    </lineage>
</organism>
<evidence type="ECO:0000256" key="1">
    <source>
        <dbReference type="SAM" id="Phobius"/>
    </source>
</evidence>
<feature type="transmembrane region" description="Helical" evidence="1">
    <location>
        <begin position="379"/>
        <end position="400"/>
    </location>
</feature>
<dbReference type="EMBL" id="JACBZN010000001">
    <property type="protein sequence ID" value="NYI38492.1"/>
    <property type="molecule type" value="Genomic_DNA"/>
</dbReference>